<gene>
    <name evidence="2" type="ORF">PU560_04975</name>
</gene>
<organism evidence="2 3">
    <name type="scientific">Georgenia halotolerans</name>
    <dbReference type="NCBI Taxonomy" id="3028317"/>
    <lineage>
        <taxon>Bacteria</taxon>
        <taxon>Bacillati</taxon>
        <taxon>Actinomycetota</taxon>
        <taxon>Actinomycetes</taxon>
        <taxon>Micrococcales</taxon>
        <taxon>Bogoriellaceae</taxon>
        <taxon>Georgenia</taxon>
    </lineage>
</organism>
<protein>
    <submittedName>
        <fullName evidence="2">Uncharacterized protein</fullName>
    </submittedName>
</protein>
<keyword evidence="3" id="KW-1185">Reference proteome</keyword>
<feature type="region of interest" description="Disordered" evidence="1">
    <location>
        <begin position="65"/>
        <end position="105"/>
    </location>
</feature>
<reference evidence="2" key="1">
    <citation type="submission" date="2023-02" db="EMBL/GenBank/DDBJ databases">
        <title>Georgenia sp.10Sc9-8, isolated from a soil sample collected from the Taklamakan desert.</title>
        <authorList>
            <person name="Liu S."/>
        </authorList>
    </citation>
    <scope>NUCLEOTIDE SEQUENCE</scope>
    <source>
        <strain evidence="2">10Sc9-8</strain>
    </source>
</reference>
<accession>A0ABT5TUU1</accession>
<dbReference type="Proteomes" id="UP001165561">
    <property type="component" value="Unassembled WGS sequence"/>
</dbReference>
<sequence length="105" mass="10050">MAKIVRKTPDGNAEGGSGPWRRAGLVGVGAVLAGGLFAVAALGDEDQAGAPAAANEVSARLAAVEEPLPVDGPTSVGDTDEVSTTDAPATGSAGEPVSGDAGEPV</sequence>
<feature type="non-terminal residue" evidence="2">
    <location>
        <position position="105"/>
    </location>
</feature>
<evidence type="ECO:0000313" key="2">
    <source>
        <dbReference type="EMBL" id="MDD9205820.1"/>
    </source>
</evidence>
<name>A0ABT5TUU1_9MICO</name>
<comment type="caution">
    <text evidence="2">The sequence shown here is derived from an EMBL/GenBank/DDBJ whole genome shotgun (WGS) entry which is preliminary data.</text>
</comment>
<feature type="region of interest" description="Disordered" evidence="1">
    <location>
        <begin position="1"/>
        <end position="21"/>
    </location>
</feature>
<evidence type="ECO:0000313" key="3">
    <source>
        <dbReference type="Proteomes" id="UP001165561"/>
    </source>
</evidence>
<evidence type="ECO:0000256" key="1">
    <source>
        <dbReference type="SAM" id="MobiDB-lite"/>
    </source>
</evidence>
<dbReference type="EMBL" id="JARACI010000670">
    <property type="protein sequence ID" value="MDD9205820.1"/>
    <property type="molecule type" value="Genomic_DNA"/>
</dbReference>
<proteinExistence type="predicted"/>